<dbReference type="PANTHER" id="PTHR42648">
    <property type="entry name" value="TRANSPOSASE, PUTATIVE-RELATED"/>
    <property type="match status" value="1"/>
</dbReference>
<keyword evidence="4" id="KW-0472">Membrane</keyword>
<organism evidence="6 7">
    <name type="scientific">Escallonia herrerae</name>
    <dbReference type="NCBI Taxonomy" id="1293975"/>
    <lineage>
        <taxon>Eukaryota</taxon>
        <taxon>Viridiplantae</taxon>
        <taxon>Streptophyta</taxon>
        <taxon>Embryophyta</taxon>
        <taxon>Tracheophyta</taxon>
        <taxon>Spermatophyta</taxon>
        <taxon>Magnoliopsida</taxon>
        <taxon>eudicotyledons</taxon>
        <taxon>Gunneridae</taxon>
        <taxon>Pentapetalae</taxon>
        <taxon>asterids</taxon>
        <taxon>campanulids</taxon>
        <taxon>Escalloniales</taxon>
        <taxon>Escalloniaceae</taxon>
        <taxon>Escallonia</taxon>
    </lineage>
</organism>
<dbReference type="InterPro" id="IPR001584">
    <property type="entry name" value="Integrase_cat-core"/>
</dbReference>
<keyword evidence="2" id="KW-0812">Transmembrane</keyword>
<evidence type="ECO:0000259" key="5">
    <source>
        <dbReference type="PROSITE" id="PS50994"/>
    </source>
</evidence>
<dbReference type="PROSITE" id="PS50994">
    <property type="entry name" value="INTEGRASE"/>
    <property type="match status" value="1"/>
</dbReference>
<sequence>MPGEGQLCSLIQEAYLIENHMQGVVLDILVEMGIIRSHHIWLDVELIEEAIQNVLACLEMAVFSVLQQYAFHHAPYSGDVETKMRLHKKDERQAHCESDFVTNGIKSFQKRVSFKAASHTSKGVLDYIHSDVWGPIKHISNGGARYFVTFIDDFSRKVWVYFMKHKSEVFNMFKQWKARVENQTGKKLKYFRSDNGMEYKDEEFLQFCKDKGIIRHFLVKRFPEQNGVAKGMNKTLLERARCMRLNAD</sequence>
<dbReference type="GO" id="GO:0016020">
    <property type="term" value="C:membrane"/>
    <property type="evidence" value="ECO:0007669"/>
    <property type="project" value="UniProtKB-SubCell"/>
</dbReference>
<dbReference type="AlphaFoldDB" id="A0AA88VZC6"/>
<keyword evidence="7" id="KW-1185">Reference proteome</keyword>
<evidence type="ECO:0000313" key="6">
    <source>
        <dbReference type="EMBL" id="KAK3014360.1"/>
    </source>
</evidence>
<dbReference type="GO" id="GO:0015074">
    <property type="term" value="P:DNA integration"/>
    <property type="evidence" value="ECO:0007669"/>
    <property type="project" value="InterPro"/>
</dbReference>
<proteinExistence type="predicted"/>
<dbReference type="GO" id="GO:0003676">
    <property type="term" value="F:nucleic acid binding"/>
    <property type="evidence" value="ECO:0007669"/>
    <property type="project" value="InterPro"/>
</dbReference>
<dbReference type="Gene3D" id="3.30.420.10">
    <property type="entry name" value="Ribonuclease H-like superfamily/Ribonuclease H"/>
    <property type="match status" value="1"/>
</dbReference>
<evidence type="ECO:0000256" key="2">
    <source>
        <dbReference type="ARBA" id="ARBA00022692"/>
    </source>
</evidence>
<feature type="domain" description="Integrase catalytic" evidence="5">
    <location>
        <begin position="115"/>
        <end position="248"/>
    </location>
</feature>
<comment type="subcellular location">
    <subcellularLocation>
        <location evidence="1">Membrane</location>
        <topology evidence="1">Multi-pass membrane protein</topology>
    </subcellularLocation>
</comment>
<dbReference type="InterPro" id="IPR036397">
    <property type="entry name" value="RNaseH_sf"/>
</dbReference>
<comment type="caution">
    <text evidence="6">The sequence shown here is derived from an EMBL/GenBank/DDBJ whole genome shotgun (WGS) entry which is preliminary data.</text>
</comment>
<dbReference type="InterPro" id="IPR039537">
    <property type="entry name" value="Retrotran_Ty1/copia-like"/>
</dbReference>
<protein>
    <recommendedName>
        <fullName evidence="5">Integrase catalytic domain-containing protein</fullName>
    </recommendedName>
</protein>
<dbReference type="Pfam" id="PF00665">
    <property type="entry name" value="rve"/>
    <property type="match status" value="1"/>
</dbReference>
<reference evidence="6" key="1">
    <citation type="submission" date="2022-12" db="EMBL/GenBank/DDBJ databases">
        <title>Draft genome assemblies for two species of Escallonia (Escalloniales).</title>
        <authorList>
            <person name="Chanderbali A."/>
            <person name="Dervinis C."/>
            <person name="Anghel I."/>
            <person name="Soltis D."/>
            <person name="Soltis P."/>
            <person name="Zapata F."/>
        </authorList>
    </citation>
    <scope>NUCLEOTIDE SEQUENCE</scope>
    <source>
        <strain evidence="6">UCBG64.0493</strain>
        <tissue evidence="6">Leaf</tissue>
    </source>
</reference>
<dbReference type="EMBL" id="JAVXUP010001228">
    <property type="protein sequence ID" value="KAK3014360.1"/>
    <property type="molecule type" value="Genomic_DNA"/>
</dbReference>
<dbReference type="Proteomes" id="UP001188597">
    <property type="component" value="Unassembled WGS sequence"/>
</dbReference>
<dbReference type="Pfam" id="PF03619">
    <property type="entry name" value="Solute_trans_a"/>
    <property type="match status" value="1"/>
</dbReference>
<evidence type="ECO:0000256" key="3">
    <source>
        <dbReference type="ARBA" id="ARBA00022989"/>
    </source>
</evidence>
<accession>A0AA88VZC6</accession>
<dbReference type="InterPro" id="IPR005178">
    <property type="entry name" value="Ostalpha/TMEM184C"/>
</dbReference>
<name>A0AA88VZC6_9ASTE</name>
<evidence type="ECO:0000313" key="7">
    <source>
        <dbReference type="Proteomes" id="UP001188597"/>
    </source>
</evidence>
<evidence type="ECO:0000256" key="4">
    <source>
        <dbReference type="ARBA" id="ARBA00023136"/>
    </source>
</evidence>
<evidence type="ECO:0000256" key="1">
    <source>
        <dbReference type="ARBA" id="ARBA00004141"/>
    </source>
</evidence>
<dbReference type="InterPro" id="IPR012337">
    <property type="entry name" value="RNaseH-like_sf"/>
</dbReference>
<dbReference type="PANTHER" id="PTHR42648:SF28">
    <property type="entry name" value="TRANSPOSON-ENCODED PROTEIN WITH RIBONUCLEASE H-LIKE AND RETROVIRUS ZINC FINGER-LIKE DOMAINS"/>
    <property type="match status" value="1"/>
</dbReference>
<dbReference type="SUPFAM" id="SSF53098">
    <property type="entry name" value="Ribonuclease H-like"/>
    <property type="match status" value="1"/>
</dbReference>
<gene>
    <name evidence="6" type="ORF">RJ639_009082</name>
</gene>
<keyword evidence="3" id="KW-1133">Transmembrane helix</keyword>